<dbReference type="GO" id="GO:0005524">
    <property type="term" value="F:ATP binding"/>
    <property type="evidence" value="ECO:0007669"/>
    <property type="project" value="UniProtKB-KW"/>
</dbReference>
<dbReference type="EMBL" id="JAYJLD010000027">
    <property type="protein sequence ID" value="MEB3103057.1"/>
    <property type="molecule type" value="Genomic_DNA"/>
</dbReference>
<dbReference type="Gene3D" id="3.40.50.300">
    <property type="entry name" value="P-loop containing nucleotide triphosphate hydrolases"/>
    <property type="match status" value="1"/>
</dbReference>
<reference evidence="2" key="1">
    <citation type="submission" date="2023-12" db="EMBL/GenBank/DDBJ databases">
        <title>Fervidustalea candida gen. nov., sp. nov., a novel member of the family Paenibacillaceae isolated from a geothermal area.</title>
        <authorList>
            <person name="Li W.-J."/>
            <person name="Jiao J.-Y."/>
            <person name="Chen Y."/>
        </authorList>
    </citation>
    <scope>NUCLEOTIDE SEQUENCE</scope>
    <source>
        <strain evidence="2">SYSU GA230002</strain>
    </source>
</reference>
<proteinExistence type="predicted"/>
<dbReference type="PANTHER" id="PTHR30050">
    <property type="entry name" value="CHROMOSOMAL REPLICATION INITIATOR PROTEIN DNAA"/>
    <property type="match status" value="1"/>
</dbReference>
<evidence type="ECO:0000313" key="2">
    <source>
        <dbReference type="EMBL" id="MEB3103057.1"/>
    </source>
</evidence>
<dbReference type="RefSeq" id="WP_371755184.1">
    <property type="nucleotide sequence ID" value="NZ_JAYJLD010000027.1"/>
</dbReference>
<dbReference type="CDD" id="cd00009">
    <property type="entry name" value="AAA"/>
    <property type="match status" value="1"/>
</dbReference>
<evidence type="ECO:0000313" key="3">
    <source>
        <dbReference type="Proteomes" id="UP001310386"/>
    </source>
</evidence>
<name>A0ABU5ZLB2_9BACL</name>
<dbReference type="InterPro" id="IPR002611">
    <property type="entry name" value="IstB_ATP-bd"/>
</dbReference>
<comment type="caution">
    <text evidence="2">The sequence shown here is derived from an EMBL/GenBank/DDBJ whole genome shotgun (WGS) entry which is preliminary data.</text>
</comment>
<keyword evidence="2" id="KW-0067">ATP-binding</keyword>
<keyword evidence="3" id="KW-1185">Reference proteome</keyword>
<dbReference type="SUPFAM" id="SSF52540">
    <property type="entry name" value="P-loop containing nucleoside triphosphate hydrolases"/>
    <property type="match status" value="1"/>
</dbReference>
<evidence type="ECO:0000259" key="1">
    <source>
        <dbReference type="Pfam" id="PF01695"/>
    </source>
</evidence>
<accession>A0ABU5ZLB2</accession>
<dbReference type="Pfam" id="PF01695">
    <property type="entry name" value="IstB_IS21"/>
    <property type="match status" value="1"/>
</dbReference>
<protein>
    <submittedName>
        <fullName evidence="2">ATP-binding protein</fullName>
    </submittedName>
</protein>
<gene>
    <name evidence="2" type="ORF">VF724_15480</name>
</gene>
<dbReference type="Proteomes" id="UP001310386">
    <property type="component" value="Unassembled WGS sequence"/>
</dbReference>
<sequence>MHHLKEGLEEILSRAKARAEEAKATTTNTPDSSNNSECGCVDGFILDGWTARECECQQRKRLFARMKNAMIPGEYEQAEFSTFRTEAGVQVGMLQRITEYMEKFDQIHNQQINSFGFIAVFGEQKLREIKNSAQRAQMKAKHNNFGIGKTHLQIAAAKELIKRGYTVLCISDVAFMEEMSKARGYNDSGEAVTKLKAAAIHAPVLVWDDIGKAKPSEFRLDMYYEIINERYKAKRPIIFSSNEDSETLTERIGDAAASRLMGMARGRLFQVEGKDHRLAGGKI</sequence>
<feature type="domain" description="IstB-like ATP-binding" evidence="1">
    <location>
        <begin position="145"/>
        <end position="256"/>
    </location>
</feature>
<dbReference type="InterPro" id="IPR027417">
    <property type="entry name" value="P-loop_NTPase"/>
</dbReference>
<organism evidence="2 3">
    <name type="scientific">Ferviditalea candida</name>
    <dbReference type="NCBI Taxonomy" id="3108399"/>
    <lineage>
        <taxon>Bacteria</taxon>
        <taxon>Bacillati</taxon>
        <taxon>Bacillota</taxon>
        <taxon>Bacilli</taxon>
        <taxon>Bacillales</taxon>
        <taxon>Paenibacillaceae</taxon>
        <taxon>Ferviditalea</taxon>
    </lineage>
</organism>
<dbReference type="PANTHER" id="PTHR30050:SF4">
    <property type="entry name" value="ATP-BINDING PROTEIN RV3427C IN INSERTION SEQUENCE-RELATED"/>
    <property type="match status" value="1"/>
</dbReference>
<keyword evidence="2" id="KW-0547">Nucleotide-binding</keyword>